<sequence>MVSAKQPSITNNAGYVVKQAHSKQEMDRIMDVIWAANYNPYEPFAQLFFPVLGFLPSDCDTARGESKERFWSQHQQNPSSNWYYVEETGTGEVVGCVQWEVNLKNMFPDGPPNLQAPWWPKGEYRELCEHIFNQAYKPRASWMARPHLACNWMAVHPSHRRRGVGSLLVQIGVSRSDELKVETWLEASSMGKPLYENFGFRSLFKIAFDTEKRDATDQWRRAEHEITPPPIFPMWRPKQGLWEEHIMGITKGVKMPWELATLQPDQVA</sequence>
<dbReference type="SUPFAM" id="SSF55729">
    <property type="entry name" value="Acyl-CoA N-acyltransferases (Nat)"/>
    <property type="match status" value="1"/>
</dbReference>
<dbReference type="OrthoDB" id="410198at2759"/>
<dbReference type="Proteomes" id="UP000799444">
    <property type="component" value="Unassembled WGS sequence"/>
</dbReference>
<reference evidence="2" key="1">
    <citation type="journal article" date="2020" name="Stud. Mycol.">
        <title>101 Dothideomycetes genomes: a test case for predicting lifestyles and emergence of pathogens.</title>
        <authorList>
            <person name="Haridas S."/>
            <person name="Albert R."/>
            <person name="Binder M."/>
            <person name="Bloem J."/>
            <person name="Labutti K."/>
            <person name="Salamov A."/>
            <person name="Andreopoulos B."/>
            <person name="Baker S."/>
            <person name="Barry K."/>
            <person name="Bills G."/>
            <person name="Bluhm B."/>
            <person name="Cannon C."/>
            <person name="Castanera R."/>
            <person name="Culley D."/>
            <person name="Daum C."/>
            <person name="Ezra D."/>
            <person name="Gonzalez J."/>
            <person name="Henrissat B."/>
            <person name="Kuo A."/>
            <person name="Liang C."/>
            <person name="Lipzen A."/>
            <person name="Lutzoni F."/>
            <person name="Magnuson J."/>
            <person name="Mondo S."/>
            <person name="Nolan M."/>
            <person name="Ohm R."/>
            <person name="Pangilinan J."/>
            <person name="Park H.-J."/>
            <person name="Ramirez L."/>
            <person name="Alfaro M."/>
            <person name="Sun H."/>
            <person name="Tritt A."/>
            <person name="Yoshinaga Y."/>
            <person name="Zwiers L.-H."/>
            <person name="Turgeon B."/>
            <person name="Goodwin S."/>
            <person name="Spatafora J."/>
            <person name="Crous P."/>
            <person name="Grigoriev I."/>
        </authorList>
    </citation>
    <scope>NUCLEOTIDE SEQUENCE</scope>
    <source>
        <strain evidence="2">CBS 125425</strain>
    </source>
</reference>
<dbReference type="GO" id="GO:0016747">
    <property type="term" value="F:acyltransferase activity, transferring groups other than amino-acyl groups"/>
    <property type="evidence" value="ECO:0007669"/>
    <property type="project" value="InterPro"/>
</dbReference>
<dbReference type="PANTHER" id="PTHR42791:SF5">
    <property type="entry name" value="HYPOTHETICAL ACETYLTRANSFERASE (EUROFUNG)"/>
    <property type="match status" value="1"/>
</dbReference>
<dbReference type="Gene3D" id="3.40.630.30">
    <property type="match status" value="1"/>
</dbReference>
<dbReference type="InterPro" id="IPR052523">
    <property type="entry name" value="Trichothecene_AcTrans"/>
</dbReference>
<accession>A0A9P4QKY9</accession>
<name>A0A9P4QKY9_9PLEO</name>
<protein>
    <recommendedName>
        <fullName evidence="1">N-acetyltransferase domain-containing protein</fullName>
    </recommendedName>
</protein>
<organism evidence="2 3">
    <name type="scientific">Polyplosphaeria fusca</name>
    <dbReference type="NCBI Taxonomy" id="682080"/>
    <lineage>
        <taxon>Eukaryota</taxon>
        <taxon>Fungi</taxon>
        <taxon>Dikarya</taxon>
        <taxon>Ascomycota</taxon>
        <taxon>Pezizomycotina</taxon>
        <taxon>Dothideomycetes</taxon>
        <taxon>Pleosporomycetidae</taxon>
        <taxon>Pleosporales</taxon>
        <taxon>Tetraplosphaeriaceae</taxon>
        <taxon>Polyplosphaeria</taxon>
    </lineage>
</organism>
<feature type="domain" description="N-acetyltransferase" evidence="1">
    <location>
        <begin position="31"/>
        <end position="216"/>
    </location>
</feature>
<dbReference type="Pfam" id="PF13508">
    <property type="entry name" value="Acetyltransf_7"/>
    <property type="match status" value="1"/>
</dbReference>
<evidence type="ECO:0000259" key="1">
    <source>
        <dbReference type="PROSITE" id="PS51186"/>
    </source>
</evidence>
<dbReference type="PANTHER" id="PTHR42791">
    <property type="entry name" value="GNAT FAMILY ACETYLTRANSFERASE"/>
    <property type="match status" value="1"/>
</dbReference>
<dbReference type="CDD" id="cd04301">
    <property type="entry name" value="NAT_SF"/>
    <property type="match status" value="1"/>
</dbReference>
<proteinExistence type="predicted"/>
<keyword evidence="3" id="KW-1185">Reference proteome</keyword>
<comment type="caution">
    <text evidence="2">The sequence shown here is derived from an EMBL/GenBank/DDBJ whole genome shotgun (WGS) entry which is preliminary data.</text>
</comment>
<dbReference type="EMBL" id="ML996389">
    <property type="protein sequence ID" value="KAF2726801.1"/>
    <property type="molecule type" value="Genomic_DNA"/>
</dbReference>
<dbReference type="InterPro" id="IPR016181">
    <property type="entry name" value="Acyl_CoA_acyltransferase"/>
</dbReference>
<evidence type="ECO:0000313" key="2">
    <source>
        <dbReference type="EMBL" id="KAF2726801.1"/>
    </source>
</evidence>
<dbReference type="AlphaFoldDB" id="A0A9P4QKY9"/>
<dbReference type="PROSITE" id="PS51186">
    <property type="entry name" value="GNAT"/>
    <property type="match status" value="1"/>
</dbReference>
<gene>
    <name evidence="2" type="ORF">EJ04DRAFT_547525</name>
</gene>
<dbReference type="InterPro" id="IPR000182">
    <property type="entry name" value="GNAT_dom"/>
</dbReference>
<evidence type="ECO:0000313" key="3">
    <source>
        <dbReference type="Proteomes" id="UP000799444"/>
    </source>
</evidence>